<evidence type="ECO:0000256" key="7">
    <source>
        <dbReference type="PROSITE-ProRule" id="PRU00042"/>
    </source>
</evidence>
<protein>
    <recommendedName>
        <fullName evidence="9">C2H2-type domain-containing protein</fullName>
    </recommendedName>
</protein>
<evidence type="ECO:0000256" key="8">
    <source>
        <dbReference type="SAM" id="MobiDB-lite"/>
    </source>
</evidence>
<dbReference type="InterPro" id="IPR013087">
    <property type="entry name" value="Znf_C2H2_type"/>
</dbReference>
<keyword evidence="6" id="KW-0539">Nucleus</keyword>
<proteinExistence type="predicted"/>
<keyword evidence="11" id="KW-1185">Reference proteome</keyword>
<feature type="domain" description="C2H2-type" evidence="9">
    <location>
        <begin position="744"/>
        <end position="773"/>
    </location>
</feature>
<dbReference type="FunFam" id="3.30.160.60:FF:000018">
    <property type="entry name" value="Krueppel-like factor 15"/>
    <property type="match status" value="1"/>
</dbReference>
<keyword evidence="4 7" id="KW-0863">Zinc-finger</keyword>
<dbReference type="Proteomes" id="UP000663879">
    <property type="component" value="Unassembled WGS sequence"/>
</dbReference>
<dbReference type="Pfam" id="PF00096">
    <property type="entry name" value="zf-C2H2"/>
    <property type="match status" value="2"/>
</dbReference>
<feature type="compositionally biased region" description="Low complexity" evidence="8">
    <location>
        <begin position="698"/>
        <end position="708"/>
    </location>
</feature>
<dbReference type="SUPFAM" id="SSF57667">
    <property type="entry name" value="beta-beta-alpha zinc fingers"/>
    <property type="match status" value="2"/>
</dbReference>
<dbReference type="GO" id="GO:0000981">
    <property type="term" value="F:DNA-binding transcription factor activity, RNA polymerase II-specific"/>
    <property type="evidence" value="ECO:0007669"/>
    <property type="project" value="TreeGrafter"/>
</dbReference>
<dbReference type="FunFam" id="3.30.160.60:FF:000624">
    <property type="entry name" value="zinc finger protein 697"/>
    <property type="match status" value="1"/>
</dbReference>
<evidence type="ECO:0000313" key="10">
    <source>
        <dbReference type="EMBL" id="CAF0707835.1"/>
    </source>
</evidence>
<evidence type="ECO:0000256" key="3">
    <source>
        <dbReference type="ARBA" id="ARBA00022737"/>
    </source>
</evidence>
<feature type="region of interest" description="Disordered" evidence="8">
    <location>
        <begin position="74"/>
        <end position="100"/>
    </location>
</feature>
<evidence type="ECO:0000256" key="6">
    <source>
        <dbReference type="ARBA" id="ARBA00023242"/>
    </source>
</evidence>
<gene>
    <name evidence="10" type="ORF">OXX778_LOCUS531</name>
</gene>
<evidence type="ECO:0000313" key="11">
    <source>
        <dbReference type="Proteomes" id="UP000663879"/>
    </source>
</evidence>
<evidence type="ECO:0000256" key="5">
    <source>
        <dbReference type="ARBA" id="ARBA00022833"/>
    </source>
</evidence>
<dbReference type="PROSITE" id="PS50157">
    <property type="entry name" value="ZINC_FINGER_C2H2_2"/>
    <property type="match status" value="3"/>
</dbReference>
<dbReference type="PANTHER" id="PTHR23235">
    <property type="entry name" value="KRUEPPEL-LIKE TRANSCRIPTION FACTOR"/>
    <property type="match status" value="1"/>
</dbReference>
<dbReference type="OrthoDB" id="6077919at2759"/>
<feature type="compositionally biased region" description="Low complexity" evidence="8">
    <location>
        <begin position="414"/>
        <end position="429"/>
    </location>
</feature>
<dbReference type="GO" id="GO:0000978">
    <property type="term" value="F:RNA polymerase II cis-regulatory region sequence-specific DNA binding"/>
    <property type="evidence" value="ECO:0007669"/>
    <property type="project" value="TreeGrafter"/>
</dbReference>
<organism evidence="10 11">
    <name type="scientific">Brachionus calyciflorus</name>
    <dbReference type="NCBI Taxonomy" id="104777"/>
    <lineage>
        <taxon>Eukaryota</taxon>
        <taxon>Metazoa</taxon>
        <taxon>Spiralia</taxon>
        <taxon>Gnathifera</taxon>
        <taxon>Rotifera</taxon>
        <taxon>Eurotatoria</taxon>
        <taxon>Monogononta</taxon>
        <taxon>Pseudotrocha</taxon>
        <taxon>Ploima</taxon>
        <taxon>Brachionidae</taxon>
        <taxon>Brachionus</taxon>
    </lineage>
</organism>
<comment type="subcellular location">
    <subcellularLocation>
        <location evidence="1">Nucleus</location>
    </subcellularLocation>
</comment>
<dbReference type="PROSITE" id="PS00028">
    <property type="entry name" value="ZINC_FINGER_C2H2_1"/>
    <property type="match status" value="3"/>
</dbReference>
<evidence type="ECO:0000259" key="9">
    <source>
        <dbReference type="PROSITE" id="PS50157"/>
    </source>
</evidence>
<dbReference type="FunFam" id="3.30.160.60:FF:000125">
    <property type="entry name" value="Putative zinc finger protein 143"/>
    <property type="match status" value="1"/>
</dbReference>
<dbReference type="SMART" id="SM00355">
    <property type="entry name" value="ZnF_C2H2"/>
    <property type="match status" value="3"/>
</dbReference>
<feature type="region of interest" description="Disordered" evidence="8">
    <location>
        <begin position="510"/>
        <end position="531"/>
    </location>
</feature>
<dbReference type="InterPro" id="IPR036236">
    <property type="entry name" value="Znf_C2H2_sf"/>
</dbReference>
<dbReference type="PANTHER" id="PTHR23235:SF120">
    <property type="entry name" value="KRUPPEL-LIKE FACTOR 15"/>
    <property type="match status" value="1"/>
</dbReference>
<sequence>MDLDVINETDLFNCINEPNLNRDDITLGTDSNNDLEIEVLNNILNNNFLTSNKNDDQRNISNDENANRNAFRNMHNSMSTPTLPSIKSVPSSSNFISTSPDTSSQFDLNSSLSTNGSFIAKPLKLINSLKSLLSISSSPNNSSSNFILNEPQTTNSNSNLLLGQSPSNNYYLLNQPPPTLFMHKYDYNPQFLFGNFQNYIEKNSAYIPNIDLTPNNNKNNSEIDLEPIDSNQLDFSRIKLEDIDELNRDENTNTNQTNDKKSNGFMNTIYNFYNKFSQNKDEETNQNDEHDLINTEINKIEYDSPNLLSDVNLGEEEEDLLLSILNEPKIDNSCILEAPNTDHLNHQLGELEQLKNEYRTFIQQPTILDENNNFILDDTFEQNDCTNKDFFFDDILRPNNDNENQFYLGENTKSPQSGPTSPSLSPSLSPASFCSHSSYSTSAPPNTLYLNQQNLFLHDKSMPSSSSYNINFSKDETNSKLSATLPNSSYFDNCLKVTKKNSTSKLSKRITNKKRGNLKRNNAGNLDKNLENLEELDEMNTNSKNEKDTNDGDIKNKNGIIIKRNRQFNMNDDDDDYEEGCIMNDEDSLMSKSSRSSSKYLKISNDPNVVNSKPTKLTVPIKIEPSSSVYYENSFQDGLFNASSMCNSILLERLAMSAPPVSLLDNSLSNKNTNKIKQQANTPETETKQILNKPILSPTPTTNTTNPNDRPRNFQCTYPGCNKSYLKSSHLKQHYRSHTGEKPYKCSWPDCNWQFTRSDELTRHFRKHTGQKPFVCKQCNRGFTRSDHLNIHIKRHKTS</sequence>
<reference evidence="10" key="1">
    <citation type="submission" date="2021-02" db="EMBL/GenBank/DDBJ databases">
        <authorList>
            <person name="Nowell W R."/>
        </authorList>
    </citation>
    <scope>NUCLEOTIDE SEQUENCE</scope>
    <source>
        <strain evidence="10">Ploen Becks lab</strain>
    </source>
</reference>
<name>A0A813M1U1_9BILA</name>
<dbReference type="EMBL" id="CAJNOC010000027">
    <property type="protein sequence ID" value="CAF0707835.1"/>
    <property type="molecule type" value="Genomic_DNA"/>
</dbReference>
<keyword evidence="5" id="KW-0862">Zinc</keyword>
<keyword evidence="2" id="KW-0479">Metal-binding</keyword>
<dbReference type="GO" id="GO:0008270">
    <property type="term" value="F:zinc ion binding"/>
    <property type="evidence" value="ECO:0007669"/>
    <property type="project" value="UniProtKB-KW"/>
</dbReference>
<feature type="domain" description="C2H2-type" evidence="9">
    <location>
        <begin position="774"/>
        <end position="799"/>
    </location>
</feature>
<feature type="domain" description="C2H2-type" evidence="9">
    <location>
        <begin position="714"/>
        <end position="743"/>
    </location>
</feature>
<dbReference type="AlphaFoldDB" id="A0A813M1U1"/>
<accession>A0A813M1U1</accession>
<evidence type="ECO:0000256" key="4">
    <source>
        <dbReference type="ARBA" id="ARBA00022771"/>
    </source>
</evidence>
<keyword evidence="3" id="KW-0677">Repeat</keyword>
<dbReference type="Gene3D" id="3.30.160.60">
    <property type="entry name" value="Classic Zinc Finger"/>
    <property type="match status" value="3"/>
</dbReference>
<dbReference type="GO" id="GO:0005634">
    <property type="term" value="C:nucleus"/>
    <property type="evidence" value="ECO:0007669"/>
    <property type="project" value="UniProtKB-SubCell"/>
</dbReference>
<feature type="region of interest" description="Disordered" evidence="8">
    <location>
        <begin position="402"/>
        <end position="429"/>
    </location>
</feature>
<evidence type="ECO:0000256" key="2">
    <source>
        <dbReference type="ARBA" id="ARBA00022723"/>
    </source>
</evidence>
<feature type="region of interest" description="Disordered" evidence="8">
    <location>
        <begin position="694"/>
        <end position="713"/>
    </location>
</feature>
<comment type="caution">
    <text evidence="10">The sequence shown here is derived from an EMBL/GenBank/DDBJ whole genome shotgun (WGS) entry which is preliminary data.</text>
</comment>
<evidence type="ECO:0000256" key="1">
    <source>
        <dbReference type="ARBA" id="ARBA00004123"/>
    </source>
</evidence>